<evidence type="ECO:0000256" key="3">
    <source>
        <dbReference type="ARBA" id="ARBA00022475"/>
    </source>
</evidence>
<dbReference type="EMBL" id="FOYT01000006">
    <property type="protein sequence ID" value="SFR73571.1"/>
    <property type="molecule type" value="Genomic_DNA"/>
</dbReference>
<dbReference type="STRING" id="553469.SAMN04487947_4001"/>
<accession>A0A1I6J3X1</accession>
<feature type="transmembrane region" description="Helical" evidence="7">
    <location>
        <begin position="345"/>
        <end position="364"/>
    </location>
</feature>
<dbReference type="RefSeq" id="WP_089810983.1">
    <property type="nucleotide sequence ID" value="NZ_FOYT01000006.1"/>
</dbReference>
<evidence type="ECO:0000256" key="1">
    <source>
        <dbReference type="ARBA" id="ARBA00004651"/>
    </source>
</evidence>
<keyword evidence="4 7" id="KW-0812">Transmembrane</keyword>
<proteinExistence type="inferred from homology"/>
<dbReference type="OrthoDB" id="202076at2157"/>
<evidence type="ECO:0000313" key="9">
    <source>
        <dbReference type="Proteomes" id="UP000198531"/>
    </source>
</evidence>
<dbReference type="InterPro" id="IPR050833">
    <property type="entry name" value="Poly_Biosynth_Transport"/>
</dbReference>
<feature type="transmembrane region" description="Helical" evidence="7">
    <location>
        <begin position="104"/>
        <end position="125"/>
    </location>
</feature>
<sequence length="506" mass="55986">MSGITDRLRKAFARVKQTLTPEGTLMERAVTGGIWATALNVSGRIFQLLTAILLARLLTPRAFGIVAIGMLVIIGLERFSKLGLDDALIYNRDSNVDRYLDTAWVMNATRGVLLSAILFFSAPYVGSFYNEPIVTEILPVMAIGPLVLGLRNPGILYFRKDLVFHKEFVYDVSGEAAYFLAALAYALWSPTAWALVVGYLSRNVVRTFLSYVLHGYRPWPRFDLELAREMFDYGKWITGGSIANYIRNEGDDHFVGWLLASSSLGFYQMAYRLSNAPATEVTHVISSVSFPAYSEVQDDLQKLRTAFYKTVRISAFLAAPMAVGIAMVAPTFVKAVLGEQWMPMVVPMQVLAGYGMIRGFVSSYGSVWRATGHPDYLVKLQLVSIVLMAIPLYPATVEYGLTGTALVITLVYAFIMFPIDTYLAASAADADFKRLLLEFAYPLPAAALMGVTVFWTRNAVSDLPAYLSLLVLVVVGVATYATAVVALDSRINWNILHDIKDIRDML</sequence>
<dbReference type="CDD" id="cd13127">
    <property type="entry name" value="MATE_tuaB_like"/>
    <property type="match status" value="1"/>
</dbReference>
<comment type="subcellular location">
    <subcellularLocation>
        <location evidence="1">Cell membrane</location>
        <topology evidence="1">Multi-pass membrane protein</topology>
    </subcellularLocation>
</comment>
<feature type="transmembrane region" description="Helical" evidence="7">
    <location>
        <begin position="178"/>
        <end position="200"/>
    </location>
</feature>
<dbReference type="Proteomes" id="UP000198531">
    <property type="component" value="Unassembled WGS sequence"/>
</dbReference>
<feature type="transmembrane region" description="Helical" evidence="7">
    <location>
        <begin position="376"/>
        <end position="393"/>
    </location>
</feature>
<keyword evidence="9" id="KW-1185">Reference proteome</keyword>
<keyword evidence="3" id="KW-1003">Cell membrane</keyword>
<feature type="transmembrane region" description="Helical" evidence="7">
    <location>
        <begin position="137"/>
        <end position="158"/>
    </location>
</feature>
<dbReference type="PANTHER" id="PTHR30250">
    <property type="entry name" value="PST FAMILY PREDICTED COLANIC ACID TRANSPORTER"/>
    <property type="match status" value="1"/>
</dbReference>
<keyword evidence="6 7" id="KW-0472">Membrane</keyword>
<feature type="transmembrane region" description="Helical" evidence="7">
    <location>
        <begin position="311"/>
        <end position="333"/>
    </location>
</feature>
<dbReference type="GO" id="GO:0005886">
    <property type="term" value="C:plasma membrane"/>
    <property type="evidence" value="ECO:0007669"/>
    <property type="project" value="UniProtKB-SubCell"/>
</dbReference>
<gene>
    <name evidence="8" type="ORF">SAMN04487947_4001</name>
</gene>
<organism evidence="8 9">
    <name type="scientific">Halogeometricum rufum</name>
    <dbReference type="NCBI Taxonomy" id="553469"/>
    <lineage>
        <taxon>Archaea</taxon>
        <taxon>Methanobacteriati</taxon>
        <taxon>Methanobacteriota</taxon>
        <taxon>Stenosarchaea group</taxon>
        <taxon>Halobacteria</taxon>
        <taxon>Halobacteriales</taxon>
        <taxon>Haloferacaceae</taxon>
        <taxon>Halogeometricum</taxon>
    </lineage>
</organism>
<dbReference type="AlphaFoldDB" id="A0A1I6J3X1"/>
<feature type="transmembrane region" description="Helical" evidence="7">
    <location>
        <begin position="435"/>
        <end position="455"/>
    </location>
</feature>
<feature type="transmembrane region" description="Helical" evidence="7">
    <location>
        <begin position="399"/>
        <end position="423"/>
    </location>
</feature>
<comment type="similarity">
    <text evidence="2">Belongs to the polysaccharide synthase family.</text>
</comment>
<evidence type="ECO:0000256" key="2">
    <source>
        <dbReference type="ARBA" id="ARBA00007430"/>
    </source>
</evidence>
<name>A0A1I6J3X1_9EURY</name>
<keyword evidence="5 7" id="KW-1133">Transmembrane helix</keyword>
<evidence type="ECO:0000256" key="5">
    <source>
        <dbReference type="ARBA" id="ARBA00022989"/>
    </source>
</evidence>
<reference evidence="9" key="1">
    <citation type="submission" date="2016-10" db="EMBL/GenBank/DDBJ databases">
        <authorList>
            <person name="Varghese N."/>
            <person name="Submissions S."/>
        </authorList>
    </citation>
    <scope>NUCLEOTIDE SEQUENCE [LARGE SCALE GENOMIC DNA]</scope>
    <source>
        <strain evidence="9">CGMCC 1.7736</strain>
    </source>
</reference>
<dbReference type="PANTHER" id="PTHR30250:SF10">
    <property type="entry name" value="LIPOPOLYSACCHARIDE BIOSYNTHESIS PROTEIN WZXC"/>
    <property type="match status" value="1"/>
</dbReference>
<evidence type="ECO:0000256" key="6">
    <source>
        <dbReference type="ARBA" id="ARBA00023136"/>
    </source>
</evidence>
<dbReference type="Pfam" id="PF13440">
    <property type="entry name" value="Polysacc_synt_3"/>
    <property type="match status" value="1"/>
</dbReference>
<evidence type="ECO:0000256" key="4">
    <source>
        <dbReference type="ARBA" id="ARBA00022692"/>
    </source>
</evidence>
<feature type="transmembrane region" description="Helical" evidence="7">
    <location>
        <begin position="467"/>
        <end position="487"/>
    </location>
</feature>
<protein>
    <submittedName>
        <fullName evidence="8">Polysaccharide transporter, PST family</fullName>
    </submittedName>
</protein>
<feature type="transmembrane region" description="Helical" evidence="7">
    <location>
        <begin position="62"/>
        <end position="84"/>
    </location>
</feature>
<evidence type="ECO:0000313" key="8">
    <source>
        <dbReference type="EMBL" id="SFR73571.1"/>
    </source>
</evidence>
<evidence type="ECO:0000256" key="7">
    <source>
        <dbReference type="SAM" id="Phobius"/>
    </source>
</evidence>